<dbReference type="RefSeq" id="XP_016474207.1">
    <property type="nucleotide sequence ID" value="XM_016618721.1"/>
</dbReference>
<dbReference type="OrthoDB" id="1274461at2759"/>
<protein>
    <submittedName>
        <fullName evidence="3 4">F-box/FBD/LRR-repeat protein At1g13570-like</fullName>
    </submittedName>
</protein>
<dbReference type="Gene3D" id="3.80.10.10">
    <property type="entry name" value="Ribonuclease Inhibitor"/>
    <property type="match status" value="1"/>
</dbReference>
<organism evidence="4">
    <name type="scientific">Nicotiana tabacum</name>
    <name type="common">Common tobacco</name>
    <dbReference type="NCBI Taxonomy" id="4097"/>
    <lineage>
        <taxon>Eukaryota</taxon>
        <taxon>Viridiplantae</taxon>
        <taxon>Streptophyta</taxon>
        <taxon>Embryophyta</taxon>
        <taxon>Tracheophyta</taxon>
        <taxon>Spermatophyta</taxon>
        <taxon>Magnoliopsida</taxon>
        <taxon>eudicotyledons</taxon>
        <taxon>Gunneridae</taxon>
        <taxon>Pentapetalae</taxon>
        <taxon>asterids</taxon>
        <taxon>lamiids</taxon>
        <taxon>Solanales</taxon>
        <taxon>Solanaceae</taxon>
        <taxon>Nicotianoideae</taxon>
        <taxon>Nicotianeae</taxon>
        <taxon>Nicotiana</taxon>
    </lineage>
</organism>
<gene>
    <name evidence="3 4" type="primary">LOC107796012</name>
</gene>
<dbReference type="OMA" id="CIKYANI"/>
<dbReference type="Proteomes" id="UP000790787">
    <property type="component" value="Chromosome 12"/>
</dbReference>
<evidence type="ECO:0000313" key="4">
    <source>
        <dbReference type="RefSeq" id="XP_016474207.1"/>
    </source>
</evidence>
<evidence type="ECO:0000313" key="3">
    <source>
        <dbReference type="RefSeq" id="XP_016474206.1"/>
    </source>
</evidence>
<sequence length="315" mass="35526">MFFLSKNGVESLVLELPEGEKYKLPSAVFRCSKMRYLVLHHCLINPSPSFEEFSRLICLKLFNVTISAKSLENLISCCPLLECLELEISDPLNFIEVNAPQLRYFYFGSKINSLCFKNTTLLADVAIATGHPLDHVSSVERGKCDFGEFFGSLSAVKDLRLDICIIKAMIAGLDEIPVRLPMPLLCLRQLYLFDICLSGFDEVCCLLCLIRSSPYLEEIEIEAFNDKGDELPAQEFLEAEYYSDIKLNHLTKVKLKAISGTKPEIELIKLLLAKSPVLETMIIETCTLSKETLIDIMKQVTKFGRSSSPRAEVIF</sequence>
<evidence type="ECO:0000259" key="1">
    <source>
        <dbReference type="SMART" id="SM00579"/>
    </source>
</evidence>
<dbReference type="AlphaFoldDB" id="A0A1S4AC27"/>
<dbReference type="KEGG" id="nta:107796012"/>
<keyword evidence="2" id="KW-1185">Reference proteome</keyword>
<dbReference type="InterPro" id="IPR055411">
    <property type="entry name" value="LRR_FXL15/At3g58940/PEG3-like"/>
</dbReference>
<dbReference type="InterPro" id="IPR006566">
    <property type="entry name" value="FBD"/>
</dbReference>
<dbReference type="InterPro" id="IPR032675">
    <property type="entry name" value="LRR_dom_sf"/>
</dbReference>
<dbReference type="Pfam" id="PF08387">
    <property type="entry name" value="FBD"/>
    <property type="match status" value="1"/>
</dbReference>
<dbReference type="GeneID" id="107796012"/>
<accession>A0A1S4AC27</accession>
<evidence type="ECO:0000313" key="2">
    <source>
        <dbReference type="Proteomes" id="UP000790787"/>
    </source>
</evidence>
<dbReference type="PANTHER" id="PTHR31639">
    <property type="entry name" value="F-BOX PROTEIN-LIKE"/>
    <property type="match status" value="1"/>
</dbReference>
<dbReference type="Pfam" id="PF24758">
    <property type="entry name" value="LRR_At5g56370"/>
    <property type="match status" value="1"/>
</dbReference>
<reference evidence="3 4" key="2">
    <citation type="submission" date="2025-04" db="UniProtKB">
        <authorList>
            <consortium name="RefSeq"/>
        </authorList>
    </citation>
    <scope>IDENTIFICATION</scope>
</reference>
<feature type="domain" description="FBD" evidence="1">
    <location>
        <begin position="244"/>
        <end position="314"/>
    </location>
</feature>
<reference key="1">
    <citation type="journal article" date="2014" name="Nat. Commun.">
        <title>The tobacco genome sequence and its comparison with those of tomato and potato.</title>
        <authorList>
            <person name="Sierro N."/>
            <person name="Battey J.N."/>
            <person name="Ouadi S."/>
            <person name="Bakaher N."/>
            <person name="Bovet L."/>
            <person name="Willig A."/>
            <person name="Goepfert S."/>
            <person name="Peitsch M.C."/>
            <person name="Ivanov N.V."/>
        </authorList>
    </citation>
    <scope>NUCLEOTIDE SEQUENCE [LARGE SCALE GENOMIC DNA]</scope>
    <source>
        <strain>cv. TN90</strain>
    </source>
</reference>
<dbReference type="SUPFAM" id="SSF52047">
    <property type="entry name" value="RNI-like"/>
    <property type="match status" value="1"/>
</dbReference>
<dbReference type="PANTHER" id="PTHR31639:SF310">
    <property type="entry name" value="F-BOX DOMAIN-CONTAINING PROTEIN"/>
    <property type="match status" value="1"/>
</dbReference>
<proteinExistence type="predicted"/>
<dbReference type="STRING" id="4097.A0A1S4AC27"/>
<dbReference type="SMART" id="SM00579">
    <property type="entry name" value="FBD"/>
    <property type="match status" value="1"/>
</dbReference>
<dbReference type="PaxDb" id="4097-A0A1S4AC27"/>
<dbReference type="RefSeq" id="XP_016474206.1">
    <property type="nucleotide sequence ID" value="XM_016618720.1"/>
</dbReference>
<name>A0A1S4AC27_TOBAC</name>